<keyword evidence="3" id="KW-1185">Reference proteome</keyword>
<dbReference type="VEuPathDB" id="FungiDB:ASPZODRAFT_132680"/>
<dbReference type="STRING" id="1073090.A0A1L9SHC3"/>
<organism evidence="2 3">
    <name type="scientific">Penicilliopsis zonata CBS 506.65</name>
    <dbReference type="NCBI Taxonomy" id="1073090"/>
    <lineage>
        <taxon>Eukaryota</taxon>
        <taxon>Fungi</taxon>
        <taxon>Dikarya</taxon>
        <taxon>Ascomycota</taxon>
        <taxon>Pezizomycotina</taxon>
        <taxon>Eurotiomycetes</taxon>
        <taxon>Eurotiomycetidae</taxon>
        <taxon>Eurotiales</taxon>
        <taxon>Aspergillaceae</taxon>
        <taxon>Penicilliopsis</taxon>
    </lineage>
</organism>
<keyword evidence="1" id="KW-1133">Transmembrane helix</keyword>
<evidence type="ECO:0000313" key="3">
    <source>
        <dbReference type="Proteomes" id="UP000184188"/>
    </source>
</evidence>
<proteinExistence type="predicted"/>
<dbReference type="GeneID" id="34609551"/>
<dbReference type="Proteomes" id="UP000184188">
    <property type="component" value="Unassembled WGS sequence"/>
</dbReference>
<accession>A0A1L9SHC3</accession>
<feature type="transmembrane region" description="Helical" evidence="1">
    <location>
        <begin position="233"/>
        <end position="255"/>
    </location>
</feature>
<feature type="transmembrane region" description="Helical" evidence="1">
    <location>
        <begin position="94"/>
        <end position="112"/>
    </location>
</feature>
<feature type="transmembrane region" description="Helical" evidence="1">
    <location>
        <begin position="64"/>
        <end position="82"/>
    </location>
</feature>
<dbReference type="AlphaFoldDB" id="A0A1L9SHC3"/>
<feature type="transmembrane region" description="Helical" evidence="1">
    <location>
        <begin position="169"/>
        <end position="190"/>
    </location>
</feature>
<feature type="transmembrane region" description="Helical" evidence="1">
    <location>
        <begin position="124"/>
        <end position="143"/>
    </location>
</feature>
<feature type="transmembrane region" description="Helical" evidence="1">
    <location>
        <begin position="267"/>
        <end position="285"/>
    </location>
</feature>
<dbReference type="RefSeq" id="XP_022581109.1">
    <property type="nucleotide sequence ID" value="XM_022723086.1"/>
</dbReference>
<name>A0A1L9SHC3_9EURO</name>
<evidence type="ECO:0000256" key="1">
    <source>
        <dbReference type="SAM" id="Phobius"/>
    </source>
</evidence>
<gene>
    <name evidence="2" type="ORF">ASPZODRAFT_132680</name>
</gene>
<reference evidence="3" key="1">
    <citation type="journal article" date="2017" name="Genome Biol.">
        <title>Comparative genomics reveals high biological diversity and specific adaptations in the industrially and medically important fungal genus Aspergillus.</title>
        <authorList>
            <person name="de Vries R.P."/>
            <person name="Riley R."/>
            <person name="Wiebenga A."/>
            <person name="Aguilar-Osorio G."/>
            <person name="Amillis S."/>
            <person name="Uchima C.A."/>
            <person name="Anderluh G."/>
            <person name="Asadollahi M."/>
            <person name="Askin M."/>
            <person name="Barry K."/>
            <person name="Battaglia E."/>
            <person name="Bayram O."/>
            <person name="Benocci T."/>
            <person name="Braus-Stromeyer S.A."/>
            <person name="Caldana C."/>
            <person name="Canovas D."/>
            <person name="Cerqueira G.C."/>
            <person name="Chen F."/>
            <person name="Chen W."/>
            <person name="Choi C."/>
            <person name="Clum A."/>
            <person name="Dos Santos R.A."/>
            <person name="Damasio A.R."/>
            <person name="Diallinas G."/>
            <person name="Emri T."/>
            <person name="Fekete E."/>
            <person name="Flipphi M."/>
            <person name="Freyberg S."/>
            <person name="Gallo A."/>
            <person name="Gournas C."/>
            <person name="Habgood R."/>
            <person name="Hainaut M."/>
            <person name="Harispe M.L."/>
            <person name="Henrissat B."/>
            <person name="Hilden K.S."/>
            <person name="Hope R."/>
            <person name="Hossain A."/>
            <person name="Karabika E."/>
            <person name="Karaffa L."/>
            <person name="Karanyi Z."/>
            <person name="Krasevec N."/>
            <person name="Kuo A."/>
            <person name="Kusch H."/>
            <person name="LaButti K."/>
            <person name="Lagendijk E.L."/>
            <person name="Lapidus A."/>
            <person name="Levasseur A."/>
            <person name="Lindquist E."/>
            <person name="Lipzen A."/>
            <person name="Logrieco A.F."/>
            <person name="MacCabe A."/>
            <person name="Maekelae M.R."/>
            <person name="Malavazi I."/>
            <person name="Melin P."/>
            <person name="Meyer V."/>
            <person name="Mielnichuk N."/>
            <person name="Miskei M."/>
            <person name="Molnar A.P."/>
            <person name="Mule G."/>
            <person name="Ngan C.Y."/>
            <person name="Orejas M."/>
            <person name="Orosz E."/>
            <person name="Ouedraogo J.P."/>
            <person name="Overkamp K.M."/>
            <person name="Park H.-S."/>
            <person name="Perrone G."/>
            <person name="Piumi F."/>
            <person name="Punt P.J."/>
            <person name="Ram A.F."/>
            <person name="Ramon A."/>
            <person name="Rauscher S."/>
            <person name="Record E."/>
            <person name="Riano-Pachon D.M."/>
            <person name="Robert V."/>
            <person name="Roehrig J."/>
            <person name="Ruller R."/>
            <person name="Salamov A."/>
            <person name="Salih N.S."/>
            <person name="Samson R.A."/>
            <person name="Sandor E."/>
            <person name="Sanguinetti M."/>
            <person name="Schuetze T."/>
            <person name="Sepcic K."/>
            <person name="Shelest E."/>
            <person name="Sherlock G."/>
            <person name="Sophianopoulou V."/>
            <person name="Squina F.M."/>
            <person name="Sun H."/>
            <person name="Susca A."/>
            <person name="Todd R.B."/>
            <person name="Tsang A."/>
            <person name="Unkles S.E."/>
            <person name="van de Wiele N."/>
            <person name="van Rossen-Uffink D."/>
            <person name="Oliveira J.V."/>
            <person name="Vesth T.C."/>
            <person name="Visser J."/>
            <person name="Yu J.-H."/>
            <person name="Zhou M."/>
            <person name="Andersen M.R."/>
            <person name="Archer D.B."/>
            <person name="Baker S.E."/>
            <person name="Benoit I."/>
            <person name="Brakhage A.A."/>
            <person name="Braus G.H."/>
            <person name="Fischer R."/>
            <person name="Frisvad J.C."/>
            <person name="Goldman G.H."/>
            <person name="Houbraken J."/>
            <person name="Oakley B."/>
            <person name="Pocsi I."/>
            <person name="Scazzocchio C."/>
            <person name="Seiboth B."/>
            <person name="vanKuyk P.A."/>
            <person name="Wortman J."/>
            <person name="Dyer P.S."/>
            <person name="Grigoriev I.V."/>
        </authorList>
    </citation>
    <scope>NUCLEOTIDE SEQUENCE [LARGE SCALE GENOMIC DNA]</scope>
    <source>
        <strain evidence="3">CBS 506.65</strain>
    </source>
</reference>
<keyword evidence="1" id="KW-0812">Transmembrane</keyword>
<keyword evidence="1" id="KW-0472">Membrane</keyword>
<dbReference type="EMBL" id="KV878342">
    <property type="protein sequence ID" value="OJJ46599.1"/>
    <property type="molecule type" value="Genomic_DNA"/>
</dbReference>
<dbReference type="OrthoDB" id="3945378at2759"/>
<evidence type="ECO:0000313" key="2">
    <source>
        <dbReference type="EMBL" id="OJJ46599.1"/>
    </source>
</evidence>
<sequence length="356" mass="39483">MSASSTNSTSPLAFSKASPQSLQVGSSEAAQDLYGLGVRVGFYLQALGMNLYNYGDKHDYGKGLKVASGAITVSIMASWFEYAARKLFSPSEALIVLLVVMCLSLPAKTTLLNPHTIIGELTGLAVLLVAELGVCVALVWTFARLVDTLPTLQTSNVVFIFARVHLNSWFRYAALACCAVDSITSLSFAIKIVRVTIVAWQHYVTEKAEADNDDVAKLENIIDWKHMKWSIQLLRWMLFAWTIVAVELTIQWNHLSPTANLKNPGQLMPLITGIIILVDSCFVSGRRVPHFLRKARHSLQKSALSATLFACPDMLFRVWKALWGNVTTLRRPINRLFDVEMHEMALVVTQRAGEVN</sequence>
<protein>
    <submittedName>
        <fullName evidence="2">Uncharacterized protein</fullName>
    </submittedName>
</protein>